<dbReference type="AlphaFoldDB" id="A0A8J4GXH0"/>
<feature type="region of interest" description="Disordered" evidence="1">
    <location>
        <begin position="58"/>
        <end position="107"/>
    </location>
</feature>
<gene>
    <name evidence="3" type="ORF">Vretimale_18224</name>
</gene>
<feature type="non-terminal residue" evidence="3">
    <location>
        <position position="1077"/>
    </location>
</feature>
<dbReference type="Pfam" id="PF08373">
    <property type="entry name" value="RAP"/>
    <property type="match status" value="1"/>
</dbReference>
<dbReference type="GO" id="GO:0005759">
    <property type="term" value="C:mitochondrial matrix"/>
    <property type="evidence" value="ECO:0007669"/>
    <property type="project" value="TreeGrafter"/>
</dbReference>
<dbReference type="InterPro" id="IPR013584">
    <property type="entry name" value="RAP"/>
</dbReference>
<feature type="compositionally biased region" description="Low complexity" evidence="1">
    <location>
        <begin position="1061"/>
        <end position="1071"/>
    </location>
</feature>
<dbReference type="EMBL" id="BNCQ01000065">
    <property type="protein sequence ID" value="GIM15446.1"/>
    <property type="molecule type" value="Genomic_DNA"/>
</dbReference>
<evidence type="ECO:0000313" key="3">
    <source>
        <dbReference type="EMBL" id="GIM15446.1"/>
    </source>
</evidence>
<feature type="region of interest" description="Disordered" evidence="1">
    <location>
        <begin position="198"/>
        <end position="234"/>
    </location>
</feature>
<dbReference type="PANTHER" id="PTHR21228">
    <property type="entry name" value="FAST LEU-RICH DOMAIN-CONTAINING"/>
    <property type="match status" value="1"/>
</dbReference>
<dbReference type="PANTHER" id="PTHR21228:SF40">
    <property type="entry name" value="LD45607P"/>
    <property type="match status" value="1"/>
</dbReference>
<evidence type="ECO:0000256" key="1">
    <source>
        <dbReference type="SAM" id="MobiDB-lite"/>
    </source>
</evidence>
<dbReference type="InterPro" id="IPR050870">
    <property type="entry name" value="FAST_kinase"/>
</dbReference>
<organism evidence="3 4">
    <name type="scientific">Volvox reticuliferus</name>
    <dbReference type="NCBI Taxonomy" id="1737510"/>
    <lineage>
        <taxon>Eukaryota</taxon>
        <taxon>Viridiplantae</taxon>
        <taxon>Chlorophyta</taxon>
        <taxon>core chlorophytes</taxon>
        <taxon>Chlorophyceae</taxon>
        <taxon>CS clade</taxon>
        <taxon>Chlamydomonadales</taxon>
        <taxon>Volvocaceae</taxon>
        <taxon>Volvox</taxon>
    </lineage>
</organism>
<dbReference type="GO" id="GO:0035770">
    <property type="term" value="C:ribonucleoprotein granule"/>
    <property type="evidence" value="ECO:0007669"/>
    <property type="project" value="TreeGrafter"/>
</dbReference>
<dbReference type="GO" id="GO:0044528">
    <property type="term" value="P:regulation of mitochondrial mRNA stability"/>
    <property type="evidence" value="ECO:0007669"/>
    <property type="project" value="TreeGrafter"/>
</dbReference>
<sequence length="1077" mass="114533">LALCISVMILREFVPRCSAPQTEVRIVTPSIWLDAQHVSDSDRLRLISARRQRSCSCAAAAQPSAGTRDANKRSPQAFPHTHRGPRSQPNQTNRQQDHSRKQSVINPTARKLVEELGALGWQCKSLRQFPLPPGNLESAGSIATDLLPYVPGLPAADLAHCCWALAQLGPAGARDPAVVKFVLAVQKELLTSTAAVQDAGAFSSSTDEPSEGTWPGKDGGEQLESPTGPLTHGTLWHDRSAAAAEPSPLLPRRNPRSRSAVRLYELDPKHLSKLAWAVAKMGMRPTTAALGFGAAEPQGPMAAVTAGASASASASGDALLVANELQVAAAAASASAAATAAAPSTSAKNETALPMLTSSPSAADDWGALQLRWWRELGLAAAAAIRRVQMPPQALCNTLWGFATCGQRHLELLEAAAECIARGRRTRYGPQGVASLFWAFSSMGYPGTGTRARGVPADGGGTWGFSDVYDQMYDMLIRLATPLIDVMTMQHLSNVAWSLVTAGLHVRQPAARRLLAAVCVRATELTSAAAMAAAALPDDRPAAVPPPAAVLSNMRGLMTADVEAEEELGGRDGPFVRHLTHGDDVQRHDPQSMSVLAWSLAQVAPRGHPLCVSYLEAVLSVALSVRPGLVAFGDQDLAMLLMAHFRVRHYSAALVGGVRQEVLHRLQQREMDPQALTNICYCLATSNYYNEELYEAVATAAARSLERYGPVLASRLVWSTARARHYSHQLLAAFSNYIRPRLAECSPLDLVAAATGLAQFHHYDPALFRALARETLSRTATASAAASVTGAAAAAAERAAMAVAAEAAPSQPVEIAASGNGGGGGGRRRPSTAAASAASAAAAAAAAASGSWRLPPRALVNLLWSFAVLSHVDEALLAALLDRIRGLDIRALGMPAVMQLCQTQVMLQDLYGDIIKPPEVLTQAQMEFARATWQRVCSAATTVSRLQRDVVACLQRLGTNPRCERVTLDGLFSIDTSLEWGGRRVAVEVDGPSHFTCSRPYRPLGRTLAKRRCLEMRGWRVLSVPGHEWRGLGGCPDTEDRYMRAALDGVLWRTHVLEGLSPPSSSPSSSPSSPPSS</sequence>
<feature type="domain" description="RAP" evidence="2">
    <location>
        <begin position="985"/>
        <end position="1045"/>
    </location>
</feature>
<dbReference type="GO" id="GO:0000963">
    <property type="term" value="P:mitochondrial RNA processing"/>
    <property type="evidence" value="ECO:0007669"/>
    <property type="project" value="TreeGrafter"/>
</dbReference>
<name>A0A8J4GXH0_9CHLO</name>
<evidence type="ECO:0000313" key="4">
    <source>
        <dbReference type="Proteomes" id="UP000722791"/>
    </source>
</evidence>
<comment type="caution">
    <text evidence="3">The sequence shown here is derived from an EMBL/GenBank/DDBJ whole genome shotgun (WGS) entry which is preliminary data.</text>
</comment>
<dbReference type="PROSITE" id="PS51286">
    <property type="entry name" value="RAP"/>
    <property type="match status" value="1"/>
</dbReference>
<reference evidence="3" key="1">
    <citation type="journal article" date="2021" name="Proc. Natl. Acad. Sci. U.S.A.">
        <title>Three genomes in the algal genus Volvox reveal the fate of a haploid sex-determining region after a transition to homothallism.</title>
        <authorList>
            <person name="Yamamoto K."/>
            <person name="Hamaji T."/>
            <person name="Kawai-Toyooka H."/>
            <person name="Matsuzaki R."/>
            <person name="Takahashi F."/>
            <person name="Nishimura Y."/>
            <person name="Kawachi M."/>
            <person name="Noguchi H."/>
            <person name="Minakuchi Y."/>
            <person name="Umen J.G."/>
            <person name="Toyoda A."/>
            <person name="Nozaki H."/>
        </authorList>
    </citation>
    <scope>NUCLEOTIDE SEQUENCE</scope>
    <source>
        <strain evidence="3">NIES-3785</strain>
    </source>
</reference>
<evidence type="ECO:0000259" key="2">
    <source>
        <dbReference type="PROSITE" id="PS51286"/>
    </source>
</evidence>
<accession>A0A8J4GXH0</accession>
<feature type="region of interest" description="Disordered" evidence="1">
    <location>
        <begin position="1058"/>
        <end position="1077"/>
    </location>
</feature>
<proteinExistence type="predicted"/>
<dbReference type="Proteomes" id="UP000722791">
    <property type="component" value="Unassembled WGS sequence"/>
</dbReference>
<protein>
    <recommendedName>
        <fullName evidence="2">RAP domain-containing protein</fullName>
    </recommendedName>
</protein>
<dbReference type="GO" id="GO:0003723">
    <property type="term" value="F:RNA binding"/>
    <property type="evidence" value="ECO:0007669"/>
    <property type="project" value="TreeGrafter"/>
</dbReference>